<dbReference type="SUPFAM" id="SSF48097">
    <property type="entry name" value="Regulator of G-protein signaling, RGS"/>
    <property type="match status" value="1"/>
</dbReference>
<reference evidence="3 4" key="1">
    <citation type="submission" date="2016-04" db="EMBL/GenBank/DDBJ databases">
        <title>The genome of Intoshia linei affirms orthonectids as highly simplified spiralians.</title>
        <authorList>
            <person name="Mikhailov K.V."/>
            <person name="Slusarev G.S."/>
            <person name="Nikitin M.A."/>
            <person name="Logacheva M.D."/>
            <person name="Penin A."/>
            <person name="Aleoshin V."/>
            <person name="Panchin Y.V."/>
        </authorList>
    </citation>
    <scope>NUCLEOTIDE SEQUENCE [LARGE SCALE GENOMIC DNA]</scope>
    <source>
        <strain evidence="3">Intl2013</strain>
        <tissue evidence="3">Whole animal</tissue>
    </source>
</reference>
<evidence type="ECO:0000313" key="3">
    <source>
        <dbReference type="EMBL" id="OAF66460.1"/>
    </source>
</evidence>
<keyword evidence="4" id="KW-1185">Reference proteome</keyword>
<gene>
    <name evidence="3" type="ORF">A3Q56_05791</name>
</gene>
<dbReference type="GO" id="GO:0009968">
    <property type="term" value="P:negative regulation of signal transduction"/>
    <property type="evidence" value="ECO:0007669"/>
    <property type="project" value="UniProtKB-KW"/>
</dbReference>
<dbReference type="InterPro" id="IPR016137">
    <property type="entry name" value="RGS"/>
</dbReference>
<organism evidence="3 4">
    <name type="scientific">Intoshia linei</name>
    <dbReference type="NCBI Taxonomy" id="1819745"/>
    <lineage>
        <taxon>Eukaryota</taxon>
        <taxon>Metazoa</taxon>
        <taxon>Spiralia</taxon>
        <taxon>Lophotrochozoa</taxon>
        <taxon>Mesozoa</taxon>
        <taxon>Orthonectida</taxon>
        <taxon>Rhopaluridae</taxon>
        <taxon>Intoshia</taxon>
    </lineage>
</organism>
<dbReference type="Pfam" id="PF00615">
    <property type="entry name" value="RGS"/>
    <property type="match status" value="1"/>
</dbReference>
<dbReference type="AlphaFoldDB" id="A0A177AX71"/>
<dbReference type="PRINTS" id="PR01301">
    <property type="entry name" value="RGSPROTEIN"/>
</dbReference>
<dbReference type="InterPro" id="IPR047016">
    <property type="entry name" value="RGS6/7/9/11"/>
</dbReference>
<dbReference type="InterPro" id="IPR044926">
    <property type="entry name" value="RGS_subdomain_2"/>
</dbReference>
<dbReference type="OrthoDB" id="196547at2759"/>
<comment type="caution">
    <text evidence="3">The sequence shown here is derived from an EMBL/GenBank/DDBJ whole genome shotgun (WGS) entry which is preliminary data.</text>
</comment>
<dbReference type="EMBL" id="LWCA01000926">
    <property type="protein sequence ID" value="OAF66460.1"/>
    <property type="molecule type" value="Genomic_DNA"/>
</dbReference>
<dbReference type="SMART" id="SM00315">
    <property type="entry name" value="RGS"/>
    <property type="match status" value="1"/>
</dbReference>
<sequence>MDSKFNINILYLVLNLYIDINENEQHLLDQPIPGSKIIEYLNKIINPSAIKSNLSHQTTIKCKTNHVSSHTEELKKIGSLIKKSFTKKYSEEKILYPRYMYLEIYKCILHLIGFNYIGIFQLKRDIWSKCYTTDCDIFTNQNMNIQRFCETSDNSKIKLSFLSQSYDNLGCIHFKDFIYPNMQKNFRNNNIIKIIKNSTYYFNITRVFSEVKFLLLRNENKVQKKKQSYTNNRSTKHVDHQFKSLIHFTNDWSTLDPFLNNDYRNNHWKQNLNKKRAHAEILQRTEMRKHLWFLGYMHDMLNSKIGLELFHIYLKSEFSNENLEFWMICNKYPFLPISKIKETVEILVEKYLKKNALHEINLDNKIISSTVQKLKNPDRY</sequence>
<dbReference type="Gene3D" id="1.10.167.10">
    <property type="entry name" value="Regulator of G-protein Signalling 4, domain 2"/>
    <property type="match status" value="1"/>
</dbReference>
<dbReference type="PROSITE" id="PS50132">
    <property type="entry name" value="RGS"/>
    <property type="match status" value="1"/>
</dbReference>
<evidence type="ECO:0000313" key="4">
    <source>
        <dbReference type="Proteomes" id="UP000078046"/>
    </source>
</evidence>
<dbReference type="PANTHER" id="PTHR45746">
    <property type="entry name" value="LP21163P"/>
    <property type="match status" value="1"/>
</dbReference>
<dbReference type="GO" id="GO:0005737">
    <property type="term" value="C:cytoplasm"/>
    <property type="evidence" value="ECO:0007669"/>
    <property type="project" value="TreeGrafter"/>
</dbReference>
<dbReference type="GO" id="GO:0005096">
    <property type="term" value="F:GTPase activator activity"/>
    <property type="evidence" value="ECO:0007669"/>
    <property type="project" value="TreeGrafter"/>
</dbReference>
<dbReference type="Proteomes" id="UP000078046">
    <property type="component" value="Unassembled WGS sequence"/>
</dbReference>
<name>A0A177AX71_9BILA</name>
<protein>
    <recommendedName>
        <fullName evidence="2">RGS domain-containing protein</fullName>
    </recommendedName>
</protein>
<feature type="domain" description="RGS" evidence="2">
    <location>
        <begin position="296"/>
        <end position="380"/>
    </location>
</feature>
<dbReference type="GO" id="GO:0008277">
    <property type="term" value="P:regulation of G protein-coupled receptor signaling pathway"/>
    <property type="evidence" value="ECO:0007669"/>
    <property type="project" value="InterPro"/>
</dbReference>
<keyword evidence="1" id="KW-0734">Signal transduction inhibitor</keyword>
<evidence type="ECO:0000259" key="2">
    <source>
        <dbReference type="PROSITE" id="PS50132"/>
    </source>
</evidence>
<accession>A0A177AX71</accession>
<dbReference type="PANTHER" id="PTHR45746:SF6">
    <property type="entry name" value="LP21163P"/>
    <property type="match status" value="1"/>
</dbReference>
<evidence type="ECO:0000256" key="1">
    <source>
        <dbReference type="ARBA" id="ARBA00022700"/>
    </source>
</evidence>
<proteinExistence type="predicted"/>
<dbReference type="InterPro" id="IPR036305">
    <property type="entry name" value="RGS_sf"/>
</dbReference>